<dbReference type="RefSeq" id="WP_097277205.1">
    <property type="nucleotide sequence ID" value="NZ_OCNJ01000001.1"/>
</dbReference>
<dbReference type="OrthoDB" id="8419030at2"/>
<evidence type="ECO:0000313" key="1">
    <source>
        <dbReference type="EMBL" id="SOD89705.1"/>
    </source>
</evidence>
<reference evidence="1 2" key="1">
    <citation type="submission" date="2017-09" db="EMBL/GenBank/DDBJ databases">
        <authorList>
            <person name="Ehlers B."/>
            <person name="Leendertz F.H."/>
        </authorList>
    </citation>
    <scope>NUCLEOTIDE SEQUENCE [LARGE SCALE GENOMIC DNA]</scope>
    <source>
        <strain evidence="1 2">USBA 140</strain>
    </source>
</reference>
<organism evidence="1 2">
    <name type="scientific">Caenispirillum bisanense</name>
    <dbReference type="NCBI Taxonomy" id="414052"/>
    <lineage>
        <taxon>Bacteria</taxon>
        <taxon>Pseudomonadati</taxon>
        <taxon>Pseudomonadota</taxon>
        <taxon>Alphaproteobacteria</taxon>
        <taxon>Rhodospirillales</taxon>
        <taxon>Novispirillaceae</taxon>
        <taxon>Caenispirillum</taxon>
    </lineage>
</organism>
<keyword evidence="2" id="KW-1185">Reference proteome</keyword>
<dbReference type="EMBL" id="OCNJ01000001">
    <property type="protein sequence ID" value="SOD89705.1"/>
    <property type="molecule type" value="Genomic_DNA"/>
</dbReference>
<evidence type="ECO:0000313" key="2">
    <source>
        <dbReference type="Proteomes" id="UP000219621"/>
    </source>
</evidence>
<proteinExistence type="predicted"/>
<dbReference type="Proteomes" id="UP000219621">
    <property type="component" value="Unassembled WGS sequence"/>
</dbReference>
<accession>A0A286G2F6</accession>
<protein>
    <submittedName>
        <fullName evidence="1">Uncharacterized protein</fullName>
    </submittedName>
</protein>
<dbReference type="AlphaFoldDB" id="A0A286G2F6"/>
<name>A0A286G2F6_9PROT</name>
<sequence length="98" mass="10783">MPMHMQGFELGRFRLKAGVQEAQLIAASRAMESRHLAHQDGFGSHHVVALGDGRYLDVVLATSQEAAERICASWLGQPDCEAFLALIEAESMEFGRIL</sequence>
<gene>
    <name evidence="1" type="ORF">SAMN05421508_101308</name>
</gene>